<accession>A0ABV4L4E2</accession>
<dbReference type="InterPro" id="IPR058240">
    <property type="entry name" value="rSAM_sf"/>
</dbReference>
<dbReference type="InterPro" id="IPR007197">
    <property type="entry name" value="rSAM"/>
</dbReference>
<evidence type="ECO:0000313" key="8">
    <source>
        <dbReference type="EMBL" id="MEZ8082579.1"/>
    </source>
</evidence>
<keyword evidence="4" id="KW-0408">Iron</keyword>
<organism evidence="8 9">
    <name type="scientific">Enterovibrio norvegicus</name>
    <dbReference type="NCBI Taxonomy" id="188144"/>
    <lineage>
        <taxon>Bacteria</taxon>
        <taxon>Pseudomonadati</taxon>
        <taxon>Pseudomonadota</taxon>
        <taxon>Gammaproteobacteria</taxon>
        <taxon>Vibrionales</taxon>
        <taxon>Vibrionaceae</taxon>
        <taxon>Enterovibrio</taxon>
    </lineage>
</organism>
<dbReference type="InterPro" id="IPR050377">
    <property type="entry name" value="Radical_SAM_PqqE_MftC-like"/>
</dbReference>
<dbReference type="InterPro" id="IPR013785">
    <property type="entry name" value="Aldolase_TIM"/>
</dbReference>
<sequence>MEIIETIDVTNPQETQHVAWLEQQLSALWDIPLGAVNSAVKKNFDTEQRKKLFEFFEQTDSPRLEELVFSEEDTLITAWHKTSDRPFLDWARDNALDVFPRVMEGRVFGDARKDYIKHELPSDYVTSQLVRRFPASLKQILQWNNFTQFDELIRSDSIHLYLNNAPETKEWEPGVNRRFRSNTGERLYCMSPFKDLILVNDGSHFCCSAWHGFSSLGDPKTNSLEDIWNSEDAIEFRQSILDGSYRYCRHDTCPRLVNPKSELIPMSDMTPGQQLEIESSNGQLFGKFSFVNYGFDPSCNLSCPSCRTEVIIAQGQEAEDIKFIESQLEANGEDLEELYISGGGDAFGSPYSRDFLSRMNEENFPNLHSILIHCNGQLFNTFTWNKTPEFVRQRISYVEISIDASMKETYEENRRGGSFEKLMENLAFIRGLKQQGYLSYIKFSFVVQDNNVEQMGEFVDIARSFEADCVFFCRLMNWGAYSGDEYISRNICDRNHPNHSVLIKMLGDERMSDSIVDLTNLSGLKRS</sequence>
<dbReference type="Proteomes" id="UP001569154">
    <property type="component" value="Unassembled WGS sequence"/>
</dbReference>
<feature type="domain" description="4Fe4S-binding SPASM" evidence="7">
    <location>
        <begin position="189"/>
        <end position="253"/>
    </location>
</feature>
<evidence type="ECO:0000313" key="9">
    <source>
        <dbReference type="Proteomes" id="UP001569154"/>
    </source>
</evidence>
<evidence type="ECO:0000259" key="6">
    <source>
        <dbReference type="Pfam" id="PF04055"/>
    </source>
</evidence>
<proteinExistence type="predicted"/>
<dbReference type="Gene3D" id="3.20.20.70">
    <property type="entry name" value="Aldolase class I"/>
    <property type="match status" value="2"/>
</dbReference>
<evidence type="ECO:0000256" key="4">
    <source>
        <dbReference type="ARBA" id="ARBA00023004"/>
    </source>
</evidence>
<evidence type="ECO:0000259" key="7">
    <source>
        <dbReference type="Pfam" id="PF13186"/>
    </source>
</evidence>
<dbReference type="CDD" id="cd21109">
    <property type="entry name" value="SPASM"/>
    <property type="match status" value="1"/>
</dbReference>
<evidence type="ECO:0000256" key="2">
    <source>
        <dbReference type="ARBA" id="ARBA00022691"/>
    </source>
</evidence>
<dbReference type="PANTHER" id="PTHR11228">
    <property type="entry name" value="RADICAL SAM DOMAIN PROTEIN"/>
    <property type="match status" value="1"/>
</dbReference>
<dbReference type="EMBL" id="JBGONM010000038">
    <property type="protein sequence ID" value="MEZ8082579.1"/>
    <property type="molecule type" value="Genomic_DNA"/>
</dbReference>
<feature type="domain" description="Radical SAM core" evidence="6">
    <location>
        <begin position="298"/>
        <end position="433"/>
    </location>
</feature>
<name>A0ABV4L4E2_9GAMM</name>
<dbReference type="SUPFAM" id="SSF102114">
    <property type="entry name" value="Radical SAM enzymes"/>
    <property type="match status" value="1"/>
</dbReference>
<keyword evidence="3" id="KW-0479">Metal-binding</keyword>
<evidence type="ECO:0000256" key="3">
    <source>
        <dbReference type="ARBA" id="ARBA00022723"/>
    </source>
</evidence>
<keyword evidence="5" id="KW-0411">Iron-sulfur</keyword>
<gene>
    <name evidence="8" type="ORF">ACED35_15775</name>
</gene>
<keyword evidence="9" id="KW-1185">Reference proteome</keyword>
<evidence type="ECO:0000256" key="5">
    <source>
        <dbReference type="ARBA" id="ARBA00023014"/>
    </source>
</evidence>
<comment type="cofactor">
    <cofactor evidence="1">
        <name>[4Fe-4S] cluster</name>
        <dbReference type="ChEBI" id="CHEBI:49883"/>
    </cofactor>
</comment>
<dbReference type="InterPro" id="IPR023885">
    <property type="entry name" value="4Fe4S-binding_SPASM_dom"/>
</dbReference>
<dbReference type="SFLD" id="SFLDS00029">
    <property type="entry name" value="Radical_SAM"/>
    <property type="match status" value="1"/>
</dbReference>
<protein>
    <submittedName>
        <fullName evidence="8">Radical SAM protein</fullName>
    </submittedName>
</protein>
<keyword evidence="2" id="KW-0949">S-adenosyl-L-methionine</keyword>
<dbReference type="Pfam" id="PF04055">
    <property type="entry name" value="Radical_SAM"/>
    <property type="match status" value="1"/>
</dbReference>
<evidence type="ECO:0000256" key="1">
    <source>
        <dbReference type="ARBA" id="ARBA00001966"/>
    </source>
</evidence>
<dbReference type="Pfam" id="PF13186">
    <property type="entry name" value="SPASM"/>
    <property type="match status" value="1"/>
</dbReference>
<dbReference type="RefSeq" id="WP_017013007.1">
    <property type="nucleotide sequence ID" value="NZ_AJYG02000064.1"/>
</dbReference>
<dbReference type="PANTHER" id="PTHR11228:SF7">
    <property type="entry name" value="PQQA PEPTIDE CYCLASE"/>
    <property type="match status" value="1"/>
</dbReference>
<reference evidence="8 9" key="1">
    <citation type="submission" date="2024-06" db="EMBL/GenBank/DDBJ databases">
        <authorList>
            <person name="Steensen K."/>
            <person name="Seneca J."/>
            <person name="Bartlau N."/>
            <person name="Yu A.X."/>
            <person name="Polz M.F."/>
        </authorList>
    </citation>
    <scope>NUCLEOTIDE SEQUENCE [LARGE SCALE GENOMIC DNA]</scope>
    <source>
        <strain evidence="8 9">1F260</strain>
    </source>
</reference>
<comment type="caution">
    <text evidence="8">The sequence shown here is derived from an EMBL/GenBank/DDBJ whole genome shotgun (WGS) entry which is preliminary data.</text>
</comment>